<organism evidence="1 2">
    <name type="scientific">Aspergillus minisclerotigenes</name>
    <dbReference type="NCBI Taxonomy" id="656917"/>
    <lineage>
        <taxon>Eukaryota</taxon>
        <taxon>Fungi</taxon>
        <taxon>Dikarya</taxon>
        <taxon>Ascomycota</taxon>
        <taxon>Pezizomycotina</taxon>
        <taxon>Eurotiomycetes</taxon>
        <taxon>Eurotiomycetidae</taxon>
        <taxon>Eurotiales</taxon>
        <taxon>Aspergillaceae</taxon>
        <taxon>Aspergillus</taxon>
        <taxon>Aspergillus subgen. Circumdati</taxon>
    </lineage>
</organism>
<accession>A0A5N6ILX9</accession>
<reference evidence="1 2" key="1">
    <citation type="submission" date="2019-04" db="EMBL/GenBank/DDBJ databases">
        <title>Fungal friends and foes A comparative genomics study of 23 Aspergillus species from section Flavi.</title>
        <authorList>
            <consortium name="DOE Joint Genome Institute"/>
            <person name="Kjaerbolling I."/>
            <person name="Vesth T.C."/>
            <person name="Frisvad J.C."/>
            <person name="Nybo J.L."/>
            <person name="Theobald S."/>
            <person name="Kildgaard S."/>
            <person name="Petersen T.I."/>
            <person name="Kuo A."/>
            <person name="Sato A."/>
            <person name="Lyhne E.K."/>
            <person name="Kogle M.E."/>
            <person name="Wiebenga A."/>
            <person name="Kun R.S."/>
            <person name="Lubbers R.J."/>
            <person name="Makela M.R."/>
            <person name="Barry K."/>
            <person name="Chovatia M."/>
            <person name="Clum A."/>
            <person name="Daum C."/>
            <person name="Haridas S."/>
            <person name="He G."/>
            <person name="LaButti K."/>
            <person name="Lipzen A."/>
            <person name="Mondo S."/>
            <person name="Pangilinan J."/>
            <person name="Riley R."/>
            <person name="Salamov A."/>
            <person name="Simmons B.A."/>
            <person name="Magnuson J.K."/>
            <person name="Henrissat B."/>
            <person name="Mortensen U.H."/>
            <person name="Larsen T.O."/>
            <person name="De vries R.P."/>
            <person name="Grigoriev I.V."/>
            <person name="Machida M."/>
            <person name="Baker S.E."/>
            <person name="Andersen M.R."/>
        </authorList>
    </citation>
    <scope>NUCLEOTIDE SEQUENCE [LARGE SCALE GENOMIC DNA]</scope>
    <source>
        <strain evidence="1 2">CBS 117635</strain>
    </source>
</reference>
<proteinExistence type="predicted"/>
<protein>
    <submittedName>
        <fullName evidence="1">Uncharacterized protein</fullName>
    </submittedName>
</protein>
<dbReference type="AlphaFoldDB" id="A0A5N6ILX9"/>
<dbReference type="EMBL" id="ML732905">
    <property type="protein sequence ID" value="KAB8267365.1"/>
    <property type="molecule type" value="Genomic_DNA"/>
</dbReference>
<keyword evidence="2" id="KW-1185">Reference proteome</keyword>
<evidence type="ECO:0000313" key="2">
    <source>
        <dbReference type="Proteomes" id="UP000326289"/>
    </source>
</evidence>
<evidence type="ECO:0000313" key="1">
    <source>
        <dbReference type="EMBL" id="KAB8267365.1"/>
    </source>
</evidence>
<gene>
    <name evidence="1" type="ORF">BDV30DRAFT_42092</name>
</gene>
<name>A0A5N6ILX9_9EURO</name>
<sequence>MPPPRATLRRIFAVSWVARVRSMTKAVHFLTRILLVDWILYHRQWEVYASSVHCNDATLSSATMVLNMQEDEEMGSWFLAEYNPLYIVFIIHLEVLYVDFYYSFRHGPPVALW</sequence>
<dbReference type="Proteomes" id="UP000326289">
    <property type="component" value="Unassembled WGS sequence"/>
</dbReference>